<dbReference type="InterPro" id="IPR018062">
    <property type="entry name" value="HTH_AraC-typ_CS"/>
</dbReference>
<dbReference type="Pfam" id="PF12833">
    <property type="entry name" value="HTH_18"/>
    <property type="match status" value="1"/>
</dbReference>
<dbReference type="InterPro" id="IPR020449">
    <property type="entry name" value="Tscrpt_reg_AraC-type_HTH"/>
</dbReference>
<accession>A0A1M5T3M8</accession>
<dbReference type="EMBL" id="FQXM01000005">
    <property type="protein sequence ID" value="SHH45369.1"/>
    <property type="molecule type" value="Genomic_DNA"/>
</dbReference>
<dbReference type="GO" id="GO:0003700">
    <property type="term" value="F:DNA-binding transcription factor activity"/>
    <property type="evidence" value="ECO:0007669"/>
    <property type="project" value="InterPro"/>
</dbReference>
<dbReference type="STRING" id="1121316.SAMN02745207_01184"/>
<proteinExistence type="predicted"/>
<gene>
    <name evidence="5" type="ORF">SAMN02745207_01184</name>
</gene>
<dbReference type="PANTHER" id="PTHR43280:SF28">
    <property type="entry name" value="HTH-TYPE TRANSCRIPTIONAL ACTIVATOR RHAS"/>
    <property type="match status" value="1"/>
</dbReference>
<organism evidence="5 6">
    <name type="scientific">Clostridium grantii DSM 8605</name>
    <dbReference type="NCBI Taxonomy" id="1121316"/>
    <lineage>
        <taxon>Bacteria</taxon>
        <taxon>Bacillati</taxon>
        <taxon>Bacillota</taxon>
        <taxon>Clostridia</taxon>
        <taxon>Eubacteriales</taxon>
        <taxon>Clostridiaceae</taxon>
        <taxon>Clostridium</taxon>
    </lineage>
</organism>
<evidence type="ECO:0000259" key="4">
    <source>
        <dbReference type="PROSITE" id="PS01124"/>
    </source>
</evidence>
<dbReference type="PANTHER" id="PTHR43280">
    <property type="entry name" value="ARAC-FAMILY TRANSCRIPTIONAL REGULATOR"/>
    <property type="match status" value="1"/>
</dbReference>
<dbReference type="PROSITE" id="PS00041">
    <property type="entry name" value="HTH_ARAC_FAMILY_1"/>
    <property type="match status" value="1"/>
</dbReference>
<dbReference type="GO" id="GO:0043565">
    <property type="term" value="F:sequence-specific DNA binding"/>
    <property type="evidence" value="ECO:0007669"/>
    <property type="project" value="InterPro"/>
</dbReference>
<dbReference type="AlphaFoldDB" id="A0A1M5T3M8"/>
<dbReference type="PROSITE" id="PS01124">
    <property type="entry name" value="HTH_ARAC_FAMILY_2"/>
    <property type="match status" value="1"/>
</dbReference>
<dbReference type="Gene3D" id="1.10.10.60">
    <property type="entry name" value="Homeodomain-like"/>
    <property type="match status" value="2"/>
</dbReference>
<protein>
    <submittedName>
        <fullName evidence="5">Helix-turn-helix domain-containing protein</fullName>
    </submittedName>
</protein>
<evidence type="ECO:0000256" key="2">
    <source>
        <dbReference type="ARBA" id="ARBA00023125"/>
    </source>
</evidence>
<evidence type="ECO:0000256" key="3">
    <source>
        <dbReference type="ARBA" id="ARBA00023163"/>
    </source>
</evidence>
<dbReference type="SUPFAM" id="SSF46689">
    <property type="entry name" value="Homeodomain-like"/>
    <property type="match status" value="2"/>
</dbReference>
<keyword evidence="6" id="KW-1185">Reference proteome</keyword>
<keyword evidence="2" id="KW-0238">DNA-binding</keyword>
<dbReference type="Proteomes" id="UP000184447">
    <property type="component" value="Unassembled WGS sequence"/>
</dbReference>
<dbReference type="InterPro" id="IPR018771">
    <property type="entry name" value="PocR_dom"/>
</dbReference>
<dbReference type="PRINTS" id="PR00032">
    <property type="entry name" value="HTHARAC"/>
</dbReference>
<dbReference type="RefSeq" id="WP_084133419.1">
    <property type="nucleotide sequence ID" value="NZ_FQXM01000005.1"/>
</dbReference>
<evidence type="ECO:0000313" key="6">
    <source>
        <dbReference type="Proteomes" id="UP000184447"/>
    </source>
</evidence>
<dbReference type="Pfam" id="PF10114">
    <property type="entry name" value="PocR"/>
    <property type="match status" value="1"/>
</dbReference>
<dbReference type="InterPro" id="IPR018060">
    <property type="entry name" value="HTH_AraC"/>
</dbReference>
<name>A0A1M5T3M8_9CLOT</name>
<dbReference type="InterPro" id="IPR009057">
    <property type="entry name" value="Homeodomain-like_sf"/>
</dbReference>
<dbReference type="OrthoDB" id="1934152at2"/>
<keyword evidence="1" id="KW-0805">Transcription regulation</keyword>
<feature type="domain" description="HTH araC/xylS-type" evidence="4">
    <location>
        <begin position="320"/>
        <end position="418"/>
    </location>
</feature>
<sequence length="418" mass="47749">MEGLFDTNGDLNINIIKETLDTFYYSTNIPVFAINDKGIKIATSKENCKFCGVFNNLVDNKYLCNKIHLDNSINSINWGESYIFNCPALLTHFSAPIVYEGEFKGALIAGPILLSEYDDLIVDDIIYKYDIPISEKSNLQELIKKTTIVSPERTTYLSKLLFILCANLLDEEKFKLREKNILLHQQAKIGETIHSIKTENTTEVYPYQKEKDLVTKVKLGDEVGAKKILNELLGHVFFSSGGNKEIIKTRILELFSVLSRAAVQGGASLDTIFGINYKFISKLSKLDSIEELSYWTLNILDRFTENVFNLSNANNSEIMKTSLNYINNHYMENLSLDDMANYVHLNSSYFSTLFKSHIGEGFSDYLNKVRISEAKKFLKETEYSLLEISNLVGYESQSYFTKVFKKITGRTPKQYRSN</sequence>
<evidence type="ECO:0000256" key="1">
    <source>
        <dbReference type="ARBA" id="ARBA00023015"/>
    </source>
</evidence>
<dbReference type="SMART" id="SM00342">
    <property type="entry name" value="HTH_ARAC"/>
    <property type="match status" value="1"/>
</dbReference>
<evidence type="ECO:0000313" key="5">
    <source>
        <dbReference type="EMBL" id="SHH45369.1"/>
    </source>
</evidence>
<reference evidence="5 6" key="1">
    <citation type="submission" date="2016-11" db="EMBL/GenBank/DDBJ databases">
        <authorList>
            <person name="Jaros S."/>
            <person name="Januszkiewicz K."/>
            <person name="Wedrychowicz H."/>
        </authorList>
    </citation>
    <scope>NUCLEOTIDE SEQUENCE [LARGE SCALE GENOMIC DNA]</scope>
    <source>
        <strain evidence="5 6">DSM 8605</strain>
    </source>
</reference>
<keyword evidence="3" id="KW-0804">Transcription</keyword>